<evidence type="ECO:0000313" key="2">
    <source>
        <dbReference type="Proteomes" id="UP001234297"/>
    </source>
</evidence>
<evidence type="ECO:0000313" key="1">
    <source>
        <dbReference type="EMBL" id="KAJ8634490.1"/>
    </source>
</evidence>
<comment type="caution">
    <text evidence="1">The sequence shown here is derived from an EMBL/GenBank/DDBJ whole genome shotgun (WGS) entry which is preliminary data.</text>
</comment>
<protein>
    <submittedName>
        <fullName evidence="1">Uncharacterized protein</fullName>
    </submittedName>
</protein>
<dbReference type="Proteomes" id="UP001234297">
    <property type="component" value="Chromosome 3"/>
</dbReference>
<gene>
    <name evidence="1" type="ORF">MRB53_008757</name>
</gene>
<sequence>MATAMKKVEKICQIVHLKQFAKRWKAISLLHRPIFSDSDSNPPRRITSGFFAVYVGVERIRFIIPTRFLRLPIFVALLNKAEEEFGFQARGGLVLPCEVGFFKGVLRILEEDEQRFRGWEFDDVLQLFAEVGLDSSCMDRIGNTTTATSSCHAFTAPLLPRARV</sequence>
<organism evidence="1 2">
    <name type="scientific">Persea americana</name>
    <name type="common">Avocado</name>
    <dbReference type="NCBI Taxonomy" id="3435"/>
    <lineage>
        <taxon>Eukaryota</taxon>
        <taxon>Viridiplantae</taxon>
        <taxon>Streptophyta</taxon>
        <taxon>Embryophyta</taxon>
        <taxon>Tracheophyta</taxon>
        <taxon>Spermatophyta</taxon>
        <taxon>Magnoliopsida</taxon>
        <taxon>Magnoliidae</taxon>
        <taxon>Laurales</taxon>
        <taxon>Lauraceae</taxon>
        <taxon>Persea</taxon>
    </lineage>
</organism>
<name>A0ACC2LMG0_PERAE</name>
<proteinExistence type="predicted"/>
<accession>A0ACC2LMG0</accession>
<reference evidence="1 2" key="1">
    <citation type="journal article" date="2022" name="Hortic Res">
        <title>A haplotype resolved chromosomal level avocado genome allows analysis of novel avocado genes.</title>
        <authorList>
            <person name="Nath O."/>
            <person name="Fletcher S.J."/>
            <person name="Hayward A."/>
            <person name="Shaw L.M."/>
            <person name="Masouleh A.K."/>
            <person name="Furtado A."/>
            <person name="Henry R.J."/>
            <person name="Mitter N."/>
        </authorList>
    </citation>
    <scope>NUCLEOTIDE SEQUENCE [LARGE SCALE GENOMIC DNA]</scope>
    <source>
        <strain evidence="2">cv. Hass</strain>
    </source>
</reference>
<keyword evidence="2" id="KW-1185">Reference proteome</keyword>
<dbReference type="EMBL" id="CM056811">
    <property type="protein sequence ID" value="KAJ8634490.1"/>
    <property type="molecule type" value="Genomic_DNA"/>
</dbReference>